<feature type="transmembrane region" description="Helical" evidence="5">
    <location>
        <begin position="858"/>
        <end position="881"/>
    </location>
</feature>
<dbReference type="AlphaFoldDB" id="A0AAU9IX71"/>
<comment type="subcellular location">
    <subcellularLocation>
        <location evidence="1">Membrane</location>
    </subcellularLocation>
</comment>
<evidence type="ECO:0000313" key="7">
    <source>
        <dbReference type="EMBL" id="CAG9319129.1"/>
    </source>
</evidence>
<evidence type="ECO:0000313" key="8">
    <source>
        <dbReference type="Proteomes" id="UP001162131"/>
    </source>
</evidence>
<dbReference type="InterPro" id="IPR028082">
    <property type="entry name" value="Peripla_BP_I"/>
</dbReference>
<dbReference type="Gene3D" id="3.40.50.2300">
    <property type="match status" value="3"/>
</dbReference>
<gene>
    <name evidence="7" type="ORF">BSTOLATCC_MIC22479</name>
</gene>
<comment type="caution">
    <text evidence="7">The sequence shown here is derived from an EMBL/GenBank/DDBJ whole genome shotgun (WGS) entry which is preliminary data.</text>
</comment>
<keyword evidence="4 5" id="KW-0472">Membrane</keyword>
<feature type="transmembrane region" description="Helical" evidence="5">
    <location>
        <begin position="902"/>
        <end position="924"/>
    </location>
</feature>
<dbReference type="EMBL" id="CAJZBQ010000021">
    <property type="protein sequence ID" value="CAG9319129.1"/>
    <property type="molecule type" value="Genomic_DNA"/>
</dbReference>
<protein>
    <recommendedName>
        <fullName evidence="6">Receptor ligand binding region domain-containing protein</fullName>
    </recommendedName>
</protein>
<evidence type="ECO:0000256" key="4">
    <source>
        <dbReference type="ARBA" id="ARBA00023136"/>
    </source>
</evidence>
<accession>A0AAU9IX71</accession>
<evidence type="ECO:0000259" key="6">
    <source>
        <dbReference type="Pfam" id="PF01094"/>
    </source>
</evidence>
<feature type="transmembrane region" description="Helical" evidence="5">
    <location>
        <begin position="954"/>
        <end position="976"/>
    </location>
</feature>
<dbReference type="GO" id="GO:0016020">
    <property type="term" value="C:membrane"/>
    <property type="evidence" value="ECO:0007669"/>
    <property type="project" value="UniProtKB-SubCell"/>
</dbReference>
<feature type="transmembrane region" description="Helical" evidence="5">
    <location>
        <begin position="1045"/>
        <end position="1065"/>
    </location>
</feature>
<dbReference type="InterPro" id="IPR001828">
    <property type="entry name" value="ANF_lig-bd_rcpt"/>
</dbReference>
<keyword evidence="8" id="KW-1185">Reference proteome</keyword>
<feature type="domain" description="Receptor ligand binding region" evidence="6">
    <location>
        <begin position="367"/>
        <end position="689"/>
    </location>
</feature>
<name>A0AAU9IX71_9CILI</name>
<reference evidence="7" key="1">
    <citation type="submission" date="2021-09" db="EMBL/GenBank/DDBJ databases">
        <authorList>
            <consortium name="AG Swart"/>
            <person name="Singh M."/>
            <person name="Singh A."/>
            <person name="Seah K."/>
            <person name="Emmerich C."/>
        </authorList>
    </citation>
    <scope>NUCLEOTIDE SEQUENCE</scope>
    <source>
        <strain evidence="7">ATCC30299</strain>
    </source>
</reference>
<keyword evidence="3 5" id="KW-1133">Transmembrane helix</keyword>
<evidence type="ECO:0000256" key="5">
    <source>
        <dbReference type="SAM" id="Phobius"/>
    </source>
</evidence>
<evidence type="ECO:0000256" key="3">
    <source>
        <dbReference type="ARBA" id="ARBA00022989"/>
    </source>
</evidence>
<feature type="transmembrane region" description="Helical" evidence="5">
    <location>
        <begin position="1015"/>
        <end position="1033"/>
    </location>
</feature>
<feature type="transmembrane region" description="Helical" evidence="5">
    <location>
        <begin position="766"/>
        <end position="787"/>
    </location>
</feature>
<proteinExistence type="predicted"/>
<dbReference type="Proteomes" id="UP001162131">
    <property type="component" value="Unassembled WGS sequence"/>
</dbReference>
<evidence type="ECO:0000256" key="1">
    <source>
        <dbReference type="ARBA" id="ARBA00004370"/>
    </source>
</evidence>
<dbReference type="SUPFAM" id="SSF53822">
    <property type="entry name" value="Periplasmic binding protein-like I"/>
    <property type="match status" value="1"/>
</dbReference>
<organism evidence="7 8">
    <name type="scientific">Blepharisma stoltei</name>
    <dbReference type="NCBI Taxonomy" id="1481888"/>
    <lineage>
        <taxon>Eukaryota</taxon>
        <taxon>Sar</taxon>
        <taxon>Alveolata</taxon>
        <taxon>Ciliophora</taxon>
        <taxon>Postciliodesmatophora</taxon>
        <taxon>Heterotrichea</taxon>
        <taxon>Heterotrichida</taxon>
        <taxon>Blepharismidae</taxon>
        <taxon>Blepharisma</taxon>
    </lineage>
</organism>
<evidence type="ECO:0000256" key="2">
    <source>
        <dbReference type="ARBA" id="ARBA00022692"/>
    </source>
</evidence>
<feature type="transmembrane region" description="Helical" evidence="5">
    <location>
        <begin position="1071"/>
        <end position="1092"/>
    </location>
</feature>
<keyword evidence="2 5" id="KW-0812">Transmembrane</keyword>
<sequence>MTASGVLQRYFRKLLLLFAISQLSISLEIIVAYTDSNYSNSGKWNETSILEVTQSLNSSIDWHRCEISVIAECIDNFPGSLILLDLSSNLDTQNKISQLCSSSFIIHLVLESSLKFSDDWTFSLASSKTDQINAFLAALGYLDWTQGIAFYNQENYDFKGNVENFSSKFKFLAVEEKSSIEELVNKVVFREGATVYCVFSHTSESLEIQKHLKQAKLLSVGNGIILNQESGHQCHTDGALIITDYGQEFVGSPEEYFKNSIINVISYILSHISKETTEDLLTVLKNDPGKNKFSLVNIQNGKRIIVGEIINNNVFILNNLTFPEKSSTIPKSTKKILNLSINAGPTNPNALPATSGVIGARGAWISRDEINEGRSILSNFQLAFFNYDCGATVYNAKFAYSCFLKDIDKFGLGHISSYGSSIAVGALQTFKSLNVSFPVVGCTNSDASLNVTQTYPMYTRVGFSTAYASSLLSVLIKVMGWKKIAILYQNDLWAISRSWYLNPAIASQGLEIMNPESTWYIPANLDRTTIKNYTNVFQKIIDSQARLLIVTVQSPMCNFVLEILYDLGMRKGDMLIFATYLDMLTIIGTNDTFLYKRLEVGVPMFRMIQQNWVGEIGGKAKAKVMEIYKEPTNAFTCPYYDGVYLLAHALDYMINRGQDYTDVKKLEAVIRNQQFQGCTGRVTIEKGTNDRIVDGWDIEVSEVDLSSKITTKFIGKLKPFSSQILSITNPIVYPDGTTNKPSDLRNENSKCPFPDKEIKTFDKGRGLLFGICFAVAAISLGITVIIWKKWWNISIEELKQKEEISIEDTIVAASIIIEFFQYTAMGPDFDIMSSAIAKISDALSLSLWDILNFDKGTFWIIVDIVFGGVGVWALLCAVVLLRLDEKWRVFSVFRFLSWLADYLMPILGNLCFIPFISICLDIFLCDQSIGDNFTDSFLARDCYYFCWKNEHLGYAIGSFLALLLYVPLAIFCRPLWQELQHMLHVKTTPLYLMVKSVLQITLIVMNKTIKRSQSIVHGVLFVIVMIIYIIFTFKFKPYNYPRFSWWEELSLIGVVWLALLSTIAIGIKDNFVPLLVVLIGGWLIIVAIGLYVQKKKYPSLLFRKRGKDTSTLFKFAFTFGKGAFSKKIMPTEIKSAD</sequence>
<dbReference type="Pfam" id="PF01094">
    <property type="entry name" value="ANF_receptor"/>
    <property type="match status" value="1"/>
</dbReference>